<evidence type="ECO:0000256" key="5">
    <source>
        <dbReference type="ARBA" id="ARBA00022989"/>
    </source>
</evidence>
<dbReference type="PANTHER" id="PTHR23517">
    <property type="entry name" value="RESISTANCE PROTEIN MDTM, PUTATIVE-RELATED-RELATED"/>
    <property type="match status" value="1"/>
</dbReference>
<protein>
    <submittedName>
        <fullName evidence="9">MFS transporter</fullName>
    </submittedName>
</protein>
<feature type="transmembrane region" description="Helical" evidence="7">
    <location>
        <begin position="150"/>
        <end position="170"/>
    </location>
</feature>
<keyword evidence="4 7" id="KW-0812">Transmembrane</keyword>
<dbReference type="GO" id="GO:0005886">
    <property type="term" value="C:plasma membrane"/>
    <property type="evidence" value="ECO:0007669"/>
    <property type="project" value="UniProtKB-SubCell"/>
</dbReference>
<dbReference type="Proteomes" id="UP001149140">
    <property type="component" value="Unassembled WGS sequence"/>
</dbReference>
<feature type="transmembrane region" description="Helical" evidence="7">
    <location>
        <begin position="258"/>
        <end position="279"/>
    </location>
</feature>
<dbReference type="PROSITE" id="PS50850">
    <property type="entry name" value="MFS"/>
    <property type="match status" value="1"/>
</dbReference>
<dbReference type="InterPro" id="IPR050171">
    <property type="entry name" value="MFS_Transporters"/>
</dbReference>
<feature type="domain" description="Major facilitator superfamily (MFS) profile" evidence="8">
    <location>
        <begin position="15"/>
        <end position="403"/>
    </location>
</feature>
<dbReference type="InterPro" id="IPR011701">
    <property type="entry name" value="MFS"/>
</dbReference>
<feature type="transmembrane region" description="Helical" evidence="7">
    <location>
        <begin position="15"/>
        <end position="41"/>
    </location>
</feature>
<dbReference type="Gene3D" id="1.20.1250.20">
    <property type="entry name" value="MFS general substrate transporter like domains"/>
    <property type="match status" value="1"/>
</dbReference>
<evidence type="ECO:0000256" key="3">
    <source>
        <dbReference type="ARBA" id="ARBA00022475"/>
    </source>
</evidence>
<feature type="transmembrane region" description="Helical" evidence="7">
    <location>
        <begin position="222"/>
        <end position="252"/>
    </location>
</feature>
<dbReference type="PANTHER" id="PTHR23517:SF13">
    <property type="entry name" value="MAJOR FACILITATOR SUPERFAMILY MFS_1"/>
    <property type="match status" value="1"/>
</dbReference>
<feature type="transmembrane region" description="Helical" evidence="7">
    <location>
        <begin position="82"/>
        <end position="100"/>
    </location>
</feature>
<keyword evidence="5 7" id="KW-1133">Transmembrane helix</keyword>
<evidence type="ECO:0000256" key="1">
    <source>
        <dbReference type="ARBA" id="ARBA00004651"/>
    </source>
</evidence>
<keyword evidence="3" id="KW-1003">Cell membrane</keyword>
<name>A0A9X3RZM7_9ACTN</name>
<evidence type="ECO:0000313" key="10">
    <source>
        <dbReference type="Proteomes" id="UP001149140"/>
    </source>
</evidence>
<dbReference type="EMBL" id="JAPDOD010000001">
    <property type="protein sequence ID" value="MDA0159092.1"/>
    <property type="molecule type" value="Genomic_DNA"/>
</dbReference>
<proteinExistence type="predicted"/>
<dbReference type="AlphaFoldDB" id="A0A9X3RZM7"/>
<dbReference type="InterPro" id="IPR020846">
    <property type="entry name" value="MFS_dom"/>
</dbReference>
<feature type="transmembrane region" description="Helical" evidence="7">
    <location>
        <begin position="47"/>
        <end position="70"/>
    </location>
</feature>
<evidence type="ECO:0000313" key="9">
    <source>
        <dbReference type="EMBL" id="MDA0159092.1"/>
    </source>
</evidence>
<comment type="subcellular location">
    <subcellularLocation>
        <location evidence="1">Cell membrane</location>
        <topology evidence="1">Multi-pass membrane protein</topology>
    </subcellularLocation>
</comment>
<feature type="transmembrane region" description="Helical" evidence="7">
    <location>
        <begin position="176"/>
        <end position="195"/>
    </location>
</feature>
<evidence type="ECO:0000256" key="6">
    <source>
        <dbReference type="ARBA" id="ARBA00023136"/>
    </source>
</evidence>
<keyword evidence="6 7" id="KW-0472">Membrane</keyword>
<comment type="caution">
    <text evidence="9">The sequence shown here is derived from an EMBL/GenBank/DDBJ whole genome shotgun (WGS) entry which is preliminary data.</text>
</comment>
<feature type="transmembrane region" description="Helical" evidence="7">
    <location>
        <begin position="313"/>
        <end position="338"/>
    </location>
</feature>
<reference evidence="9" key="1">
    <citation type="submission" date="2022-10" db="EMBL/GenBank/DDBJ databases">
        <title>The WGS of Solirubrobacter ginsenosidimutans DSM 21036.</title>
        <authorList>
            <person name="Jiang Z."/>
        </authorList>
    </citation>
    <scope>NUCLEOTIDE SEQUENCE</scope>
    <source>
        <strain evidence="9">DSM 21036</strain>
    </source>
</reference>
<dbReference type="SUPFAM" id="SSF103473">
    <property type="entry name" value="MFS general substrate transporter"/>
    <property type="match status" value="1"/>
</dbReference>
<organism evidence="9 10">
    <name type="scientific">Solirubrobacter ginsenosidimutans</name>
    <dbReference type="NCBI Taxonomy" id="490573"/>
    <lineage>
        <taxon>Bacteria</taxon>
        <taxon>Bacillati</taxon>
        <taxon>Actinomycetota</taxon>
        <taxon>Thermoleophilia</taxon>
        <taxon>Solirubrobacterales</taxon>
        <taxon>Solirubrobacteraceae</taxon>
        <taxon>Solirubrobacter</taxon>
    </lineage>
</organism>
<feature type="transmembrane region" description="Helical" evidence="7">
    <location>
        <begin position="381"/>
        <end position="400"/>
    </location>
</feature>
<feature type="transmembrane region" description="Helical" evidence="7">
    <location>
        <begin position="106"/>
        <end position="129"/>
    </location>
</feature>
<evidence type="ECO:0000256" key="2">
    <source>
        <dbReference type="ARBA" id="ARBA00022448"/>
    </source>
</evidence>
<keyword evidence="2" id="KW-0813">Transport</keyword>
<dbReference type="InterPro" id="IPR036259">
    <property type="entry name" value="MFS_trans_sf"/>
</dbReference>
<gene>
    <name evidence="9" type="ORF">OM076_02345</name>
</gene>
<evidence type="ECO:0000256" key="4">
    <source>
        <dbReference type="ARBA" id="ARBA00022692"/>
    </source>
</evidence>
<keyword evidence="10" id="KW-1185">Reference proteome</keyword>
<dbReference type="GO" id="GO:0022857">
    <property type="term" value="F:transmembrane transporter activity"/>
    <property type="evidence" value="ECO:0007669"/>
    <property type="project" value="InterPro"/>
</dbReference>
<evidence type="ECO:0000256" key="7">
    <source>
        <dbReference type="SAM" id="Phobius"/>
    </source>
</evidence>
<dbReference type="RefSeq" id="WP_270037750.1">
    <property type="nucleotide sequence ID" value="NZ_JAPDOD010000001.1"/>
</dbReference>
<feature type="transmembrane region" description="Helical" evidence="7">
    <location>
        <begin position="286"/>
        <end position="307"/>
    </location>
</feature>
<dbReference type="Pfam" id="PF07690">
    <property type="entry name" value="MFS_1"/>
    <property type="match status" value="1"/>
</dbReference>
<feature type="transmembrane region" description="Helical" evidence="7">
    <location>
        <begin position="350"/>
        <end position="375"/>
    </location>
</feature>
<sequence length="415" mass="42481">MNLTRTVPDARRHDLAFWSVAFAFLAVMAFSTIPSPLYGLYQQRDGFSAFVITLIYAAYAVGVVSSLILAGHISDWHGRRRVLLPAIAITVVSALVFLVWRDLPGLIVARIINGFSVGIVTATATAYLADLHTATRPGTGNRRSQVVATVVNVGGLGLGSLIAGLLAQWAGSPLTVPYAVFVVVLLVAFALVAVAPDPHTTPNPRPPYRIQRLAVPAEARGAFFAAALGAFVAFGVLGLFTGLASTFLIGTLHQSSHALAGFTVFVMFAAGVVVQIATLPWSVRRVLALGIALMLLGLALTVLAVWLPAPSLALLLIGGAVSGAGGGAVFKGAVGTVIEISPADTRAEALAGLFLAGYLGLSFPAVGAGIALQYVSARDTLLGFAVIVGVGIVATASRLLGSGATPAAIAANSAA</sequence>
<evidence type="ECO:0000259" key="8">
    <source>
        <dbReference type="PROSITE" id="PS50850"/>
    </source>
</evidence>
<accession>A0A9X3RZM7</accession>